<evidence type="ECO:0000256" key="1">
    <source>
        <dbReference type="SAM" id="MobiDB-lite"/>
    </source>
</evidence>
<accession>A0A2C9M0T5</accession>
<feature type="region of interest" description="Disordered" evidence="1">
    <location>
        <begin position="56"/>
        <end position="100"/>
    </location>
</feature>
<feature type="compositionally biased region" description="Basic and acidic residues" evidence="1">
    <location>
        <begin position="84"/>
        <end position="100"/>
    </location>
</feature>
<sequence length="100" mass="11076">PVTSEEVEQAAAYSRISPLAMSLVKPPDPEMLKGLPLKDQRELMAQHAEMFLSQSSLRSISRSGSNTSLSQPSSRRASVTLEDAADKKPEVAEEERHDRR</sequence>
<gene>
    <name evidence="2" type="primary">106076473</name>
</gene>
<dbReference type="EnsemblMetazoa" id="BGLB037075-RA">
    <property type="protein sequence ID" value="BGLB037075-PA"/>
    <property type="gene ID" value="BGLB037075"/>
</dbReference>
<protein>
    <submittedName>
        <fullName evidence="2">Uncharacterized protein</fullName>
    </submittedName>
</protein>
<organism evidence="2 3">
    <name type="scientific">Biomphalaria glabrata</name>
    <name type="common">Bloodfluke planorb</name>
    <name type="synonym">Freshwater snail</name>
    <dbReference type="NCBI Taxonomy" id="6526"/>
    <lineage>
        <taxon>Eukaryota</taxon>
        <taxon>Metazoa</taxon>
        <taxon>Spiralia</taxon>
        <taxon>Lophotrochozoa</taxon>
        <taxon>Mollusca</taxon>
        <taxon>Gastropoda</taxon>
        <taxon>Heterobranchia</taxon>
        <taxon>Euthyneura</taxon>
        <taxon>Panpulmonata</taxon>
        <taxon>Hygrophila</taxon>
        <taxon>Lymnaeoidea</taxon>
        <taxon>Planorbidae</taxon>
        <taxon>Biomphalaria</taxon>
    </lineage>
</organism>
<evidence type="ECO:0000313" key="3">
    <source>
        <dbReference type="Proteomes" id="UP000076420"/>
    </source>
</evidence>
<dbReference type="VEuPathDB" id="VectorBase:BGLB037075"/>
<dbReference type="Proteomes" id="UP000076420">
    <property type="component" value="Unassembled WGS sequence"/>
</dbReference>
<dbReference type="VEuPathDB" id="VectorBase:BGLAX_048609"/>
<dbReference type="KEGG" id="bgt:106076473"/>
<evidence type="ECO:0000313" key="2">
    <source>
        <dbReference type="EnsemblMetazoa" id="BGLB037075-PA"/>
    </source>
</evidence>
<feature type="compositionally biased region" description="Low complexity" evidence="1">
    <location>
        <begin position="56"/>
        <end position="70"/>
    </location>
</feature>
<reference evidence="2" key="1">
    <citation type="submission" date="2020-05" db="UniProtKB">
        <authorList>
            <consortium name="EnsemblMetazoa"/>
        </authorList>
    </citation>
    <scope>IDENTIFICATION</scope>
    <source>
        <strain evidence="2">BB02</strain>
    </source>
</reference>
<proteinExistence type="predicted"/>
<name>A0A2C9M0T5_BIOGL</name>
<dbReference type="AlphaFoldDB" id="A0A2C9M0T5"/>